<dbReference type="SUPFAM" id="SSF56281">
    <property type="entry name" value="Metallo-hydrolase/oxidoreductase"/>
    <property type="match status" value="1"/>
</dbReference>
<dbReference type="InterPro" id="IPR036866">
    <property type="entry name" value="RibonucZ/Hydroxyglut_hydro"/>
</dbReference>
<reference evidence="4" key="1">
    <citation type="submission" date="2018-05" db="EMBL/GenBank/DDBJ databases">
        <authorList>
            <person name="Lanie J.A."/>
            <person name="Ng W.-L."/>
            <person name="Kazmierczak K.M."/>
            <person name="Andrzejewski T.M."/>
            <person name="Davidsen T.M."/>
            <person name="Wayne K.J."/>
            <person name="Tettelin H."/>
            <person name="Glass J.I."/>
            <person name="Rusch D."/>
            <person name="Podicherti R."/>
            <person name="Tsui H.-C.T."/>
            <person name="Winkler M.E."/>
        </authorList>
    </citation>
    <scope>NUCLEOTIDE SEQUENCE</scope>
</reference>
<gene>
    <name evidence="4" type="ORF">METZ01_LOCUS62201</name>
</gene>
<organism evidence="4">
    <name type="scientific">marine metagenome</name>
    <dbReference type="NCBI Taxonomy" id="408172"/>
    <lineage>
        <taxon>unclassified sequences</taxon>
        <taxon>metagenomes</taxon>
        <taxon>ecological metagenomes</taxon>
    </lineage>
</organism>
<protein>
    <recommendedName>
        <fullName evidence="3">Metallo-beta-lactamase domain-containing protein</fullName>
    </recommendedName>
</protein>
<dbReference type="EMBL" id="UINC01003799">
    <property type="protein sequence ID" value="SVA09347.1"/>
    <property type="molecule type" value="Genomic_DNA"/>
</dbReference>
<dbReference type="PANTHER" id="PTHR46018">
    <property type="entry name" value="ZINC PHOSPHODIESTERASE ELAC PROTEIN 1"/>
    <property type="match status" value="1"/>
</dbReference>
<dbReference type="AlphaFoldDB" id="A0A381T418"/>
<accession>A0A381T418</accession>
<feature type="domain" description="Metallo-beta-lactamase" evidence="3">
    <location>
        <begin position="69"/>
        <end position="273"/>
    </location>
</feature>
<dbReference type="CDD" id="cd07719">
    <property type="entry name" value="arylsulfatase_AtsA-like_MBL-fold"/>
    <property type="match status" value="1"/>
</dbReference>
<keyword evidence="2" id="KW-0472">Membrane</keyword>
<evidence type="ECO:0000259" key="3">
    <source>
        <dbReference type="SMART" id="SM00849"/>
    </source>
</evidence>
<dbReference type="SMART" id="SM00849">
    <property type="entry name" value="Lactamase_B"/>
    <property type="match status" value="1"/>
</dbReference>
<dbReference type="Pfam" id="PF12706">
    <property type="entry name" value="Lactamase_B_2"/>
    <property type="match status" value="1"/>
</dbReference>
<sequence length="341" mass="39010">MNKNIKYLLFGVLSLIVLCLAIFNFFQINIYNYFINSTIEKNLYTQEFNKEEIVVFTIGTGSPMSAQRANSGIGIFVNEKFFIFDVGDGIVKKAENMNLPLAELDGIFLTHYHSDHFIDLPYLINRSWILGRDHDLNVYGPTGLEEIMNSNTSFLKLENQYRVDHHGSEIMDIKYAHGKINEFAEKNNQIVYNKDKIKITAFKVDHSPVSPAVGYMIEYDGKKIVISGDTKINENVFKMAENADLLIHEVILNSLLKRTATILDQKLLTRNSHILTDIQDYHTPPNEIVKLANKANVKALVLTHLVPYPDNLIIKSLYKKEIKEFDGKVYLANDGDKFIIK</sequence>
<dbReference type="InterPro" id="IPR044094">
    <property type="entry name" value="AtsA-like_MBL-fold"/>
</dbReference>
<dbReference type="GO" id="GO:0042781">
    <property type="term" value="F:3'-tRNA processing endoribonuclease activity"/>
    <property type="evidence" value="ECO:0007669"/>
    <property type="project" value="TreeGrafter"/>
</dbReference>
<keyword evidence="1" id="KW-0378">Hydrolase</keyword>
<keyword evidence="2" id="KW-1133">Transmembrane helix</keyword>
<evidence type="ECO:0000256" key="2">
    <source>
        <dbReference type="SAM" id="Phobius"/>
    </source>
</evidence>
<feature type="transmembrane region" description="Helical" evidence="2">
    <location>
        <begin position="7"/>
        <end position="26"/>
    </location>
</feature>
<keyword evidence="2" id="KW-0812">Transmembrane</keyword>
<dbReference type="InterPro" id="IPR001279">
    <property type="entry name" value="Metallo-B-lactamas"/>
</dbReference>
<proteinExistence type="predicted"/>
<dbReference type="Gene3D" id="3.60.15.10">
    <property type="entry name" value="Ribonuclease Z/Hydroxyacylglutathione hydrolase-like"/>
    <property type="match status" value="1"/>
</dbReference>
<evidence type="ECO:0000256" key="1">
    <source>
        <dbReference type="ARBA" id="ARBA00022801"/>
    </source>
</evidence>
<name>A0A381T418_9ZZZZ</name>
<evidence type="ECO:0000313" key="4">
    <source>
        <dbReference type="EMBL" id="SVA09347.1"/>
    </source>
</evidence>
<dbReference type="PANTHER" id="PTHR46018:SF2">
    <property type="entry name" value="ZINC PHOSPHODIESTERASE ELAC PROTEIN 1"/>
    <property type="match status" value="1"/>
</dbReference>